<dbReference type="InterPro" id="IPR016163">
    <property type="entry name" value="Ald_DH_C"/>
</dbReference>
<dbReference type="GO" id="GO:0006081">
    <property type="term" value="P:aldehyde metabolic process"/>
    <property type="evidence" value="ECO:0007669"/>
    <property type="project" value="InterPro"/>
</dbReference>
<feature type="active site" evidence="7">
    <location>
        <position position="221"/>
    </location>
</feature>
<evidence type="ECO:0000256" key="4">
    <source>
        <dbReference type="ARBA" id="ARBA00066967"/>
    </source>
</evidence>
<dbReference type="InterPro" id="IPR016162">
    <property type="entry name" value="Ald_DH_N"/>
</dbReference>
<dbReference type="OrthoDB" id="440325at2759"/>
<dbReference type="Pfam" id="PF00171">
    <property type="entry name" value="Aldedh"/>
    <property type="match status" value="1"/>
</dbReference>
<evidence type="ECO:0000256" key="3">
    <source>
        <dbReference type="ARBA" id="ARBA00023002"/>
    </source>
</evidence>
<dbReference type="EMBL" id="JAHFXF010000170">
    <property type="protein sequence ID" value="KAG9694163.1"/>
    <property type="molecule type" value="Genomic_DNA"/>
</dbReference>
<evidence type="ECO:0000256" key="2">
    <source>
        <dbReference type="ARBA" id="ARBA00022746"/>
    </source>
</evidence>
<reference evidence="9" key="2">
    <citation type="submission" date="2021-08" db="EMBL/GenBank/DDBJ databases">
        <authorList>
            <person name="Gostincar C."/>
            <person name="Sun X."/>
            <person name="Song Z."/>
            <person name="Gunde-Cimerman N."/>
        </authorList>
    </citation>
    <scope>NUCLEOTIDE SEQUENCE</scope>
    <source>
        <strain evidence="9">EXF-9911</strain>
    </source>
</reference>
<feature type="non-terminal residue" evidence="9">
    <location>
        <position position="524"/>
    </location>
</feature>
<evidence type="ECO:0000256" key="1">
    <source>
        <dbReference type="ARBA" id="ARBA00009986"/>
    </source>
</evidence>
<dbReference type="FunFam" id="3.40.605.10:FF:000004">
    <property type="entry name" value="Aldehyde dehydrogenase"/>
    <property type="match status" value="1"/>
</dbReference>
<evidence type="ECO:0000256" key="7">
    <source>
        <dbReference type="PIRSR" id="PIRSR036492-1"/>
    </source>
</evidence>
<name>A0A9P8J8X5_AURME</name>
<evidence type="ECO:0000256" key="5">
    <source>
        <dbReference type="ARBA" id="ARBA00071369"/>
    </source>
</evidence>
<comment type="caution">
    <text evidence="9">The sequence shown here is derived from an EMBL/GenBank/DDBJ whole genome shotgun (WGS) entry which is preliminary data.</text>
</comment>
<dbReference type="GO" id="GO:0004029">
    <property type="term" value="F:aldehyde dehydrogenase (NAD+) activity"/>
    <property type="evidence" value="ECO:0007669"/>
    <property type="project" value="TreeGrafter"/>
</dbReference>
<dbReference type="InterPro" id="IPR012394">
    <property type="entry name" value="Aldehyde_DH_NAD(P)"/>
</dbReference>
<dbReference type="EC" id="1.2.1.82" evidence="4"/>
<dbReference type="Gene3D" id="3.40.309.10">
    <property type="entry name" value="Aldehyde Dehydrogenase, Chain A, domain 2"/>
    <property type="match status" value="1"/>
</dbReference>
<dbReference type="PANTHER" id="PTHR43570:SF16">
    <property type="entry name" value="ALDEHYDE DEHYDROGENASE TYPE III, ISOFORM Q"/>
    <property type="match status" value="1"/>
</dbReference>
<keyword evidence="2" id="KW-0125">Carotenoid biosynthesis</keyword>
<evidence type="ECO:0000259" key="8">
    <source>
        <dbReference type="Pfam" id="PF00171"/>
    </source>
</evidence>
<keyword evidence="3" id="KW-0560">Oxidoreductase</keyword>
<dbReference type="Gene3D" id="3.40.605.10">
    <property type="entry name" value="Aldehyde Dehydrogenase, Chain A, domain 1"/>
    <property type="match status" value="1"/>
</dbReference>
<reference evidence="9" key="1">
    <citation type="journal article" date="2021" name="J Fungi (Basel)">
        <title>Virulence traits and population genomics of the black yeast Aureobasidium melanogenum.</title>
        <authorList>
            <person name="Cernosa A."/>
            <person name="Sun X."/>
            <person name="Gostincar C."/>
            <person name="Fang C."/>
            <person name="Gunde-Cimerman N."/>
            <person name="Song Z."/>
        </authorList>
    </citation>
    <scope>NUCLEOTIDE SEQUENCE</scope>
    <source>
        <strain evidence="9">EXF-9911</strain>
    </source>
</reference>
<protein>
    <recommendedName>
        <fullName evidence="5">Beta-apo-4'-carotenal oxygenase</fullName>
        <ecNumber evidence="4">1.2.1.82</ecNumber>
    </recommendedName>
    <alternativeName>
        <fullName evidence="6">Beta-apo-4'-carotenal dehydrogenase</fullName>
    </alternativeName>
</protein>
<feature type="active site" evidence="7">
    <location>
        <position position="255"/>
    </location>
</feature>
<dbReference type="SUPFAM" id="SSF53720">
    <property type="entry name" value="ALDH-like"/>
    <property type="match status" value="1"/>
</dbReference>
<evidence type="ECO:0000256" key="6">
    <source>
        <dbReference type="ARBA" id="ARBA00082640"/>
    </source>
</evidence>
<dbReference type="GO" id="GO:0005737">
    <property type="term" value="C:cytoplasm"/>
    <property type="evidence" value="ECO:0007669"/>
    <property type="project" value="TreeGrafter"/>
</dbReference>
<organism evidence="9 10">
    <name type="scientific">Aureobasidium melanogenum</name>
    <name type="common">Aureobasidium pullulans var. melanogenum</name>
    <dbReference type="NCBI Taxonomy" id="46634"/>
    <lineage>
        <taxon>Eukaryota</taxon>
        <taxon>Fungi</taxon>
        <taxon>Dikarya</taxon>
        <taxon>Ascomycota</taxon>
        <taxon>Pezizomycotina</taxon>
        <taxon>Dothideomycetes</taxon>
        <taxon>Dothideomycetidae</taxon>
        <taxon>Dothideales</taxon>
        <taxon>Saccotheciaceae</taxon>
        <taxon>Aureobasidium</taxon>
    </lineage>
</organism>
<dbReference type="GO" id="GO:0016117">
    <property type="term" value="P:carotenoid biosynthetic process"/>
    <property type="evidence" value="ECO:0007669"/>
    <property type="project" value="UniProtKB-KW"/>
</dbReference>
<comment type="similarity">
    <text evidence="1">Belongs to the aldehyde dehydrogenase family.</text>
</comment>
<dbReference type="Proteomes" id="UP000779574">
    <property type="component" value="Unassembled WGS sequence"/>
</dbReference>
<proteinExistence type="inferred from homology"/>
<evidence type="ECO:0000313" key="9">
    <source>
        <dbReference type="EMBL" id="KAG9694163.1"/>
    </source>
</evidence>
<dbReference type="PIRSF" id="PIRSF036492">
    <property type="entry name" value="ALDH"/>
    <property type="match status" value="1"/>
</dbReference>
<dbReference type="InterPro" id="IPR015590">
    <property type="entry name" value="Aldehyde_DH_dom"/>
</dbReference>
<sequence>MASVGSGYTSPKEVESKLEALRATFSSGCTKDLRWRKWQLKQLFWLVRDNEAAIADALYKDIGKHEFEAFFTEIASVKKDILDHISNLEDWAADEVPDAGFAFTKLGSAVIRKEPLGVALIIGPWNFPFALVMQPLCAAIAAGCTAMVKPSELCPTVASLVETLLPQYVESRAYTTVTGGAEEMSFILSLKYNHIFFTGSTPVGKHIAAAAAKHLTPTVLELGGQGPTIVTATANVDPAAKRIACSKFLNAGQICITTNHVFVDPSVHKEFVARLRVWNETFHEKPEHGSQMAKIVNERNHDRLTNMITNTTGEVICGSTGDREKLTIPTTIIDNVTMDDALLDSEIFGPLLPIIEMGFQEAVDKITEGPHPLAINIFSHKKSEIDYILNHTISGGVSINDCMLHAAVPNAGFGGVGDSGMGAYHGKLGFEAFTHRRTVARMPDFLDSAMSFRYPPFDMKNKKAVDVGTRVGFKRGETLQDQKIGGGYGKVSVLGVTIALALVATLHAPSRKVLYARLGNILSS</sequence>
<accession>A0A9P8J8X5</accession>
<feature type="domain" description="Aldehyde dehydrogenase" evidence="8">
    <location>
        <begin position="11"/>
        <end position="439"/>
    </location>
</feature>
<dbReference type="InterPro" id="IPR016161">
    <property type="entry name" value="Ald_DH/histidinol_DH"/>
</dbReference>
<dbReference type="PANTHER" id="PTHR43570">
    <property type="entry name" value="ALDEHYDE DEHYDROGENASE"/>
    <property type="match status" value="1"/>
</dbReference>
<dbReference type="AlphaFoldDB" id="A0A9P8J8X5"/>
<evidence type="ECO:0000313" key="10">
    <source>
        <dbReference type="Proteomes" id="UP000779574"/>
    </source>
</evidence>
<gene>
    <name evidence="9" type="ORF">KCU76_g5452</name>
</gene>